<name>A0A0E9RA51_ANGAN</name>
<dbReference type="EMBL" id="GBXM01083242">
    <property type="protein sequence ID" value="JAH25335.1"/>
    <property type="molecule type" value="Transcribed_RNA"/>
</dbReference>
<evidence type="ECO:0000313" key="1">
    <source>
        <dbReference type="EMBL" id="JAH25335.1"/>
    </source>
</evidence>
<dbReference type="AlphaFoldDB" id="A0A0E9RA51"/>
<accession>A0A0E9RA51</accession>
<proteinExistence type="predicted"/>
<sequence>MNPPTEHHEVYNKLEKCFHNLKIVPHFHYELLYAVNP</sequence>
<reference evidence="1" key="1">
    <citation type="submission" date="2014-11" db="EMBL/GenBank/DDBJ databases">
        <authorList>
            <person name="Amaro Gonzalez C."/>
        </authorList>
    </citation>
    <scope>NUCLEOTIDE SEQUENCE</scope>
</reference>
<organism evidence="1">
    <name type="scientific">Anguilla anguilla</name>
    <name type="common">European freshwater eel</name>
    <name type="synonym">Muraena anguilla</name>
    <dbReference type="NCBI Taxonomy" id="7936"/>
    <lineage>
        <taxon>Eukaryota</taxon>
        <taxon>Metazoa</taxon>
        <taxon>Chordata</taxon>
        <taxon>Craniata</taxon>
        <taxon>Vertebrata</taxon>
        <taxon>Euteleostomi</taxon>
        <taxon>Actinopterygii</taxon>
        <taxon>Neopterygii</taxon>
        <taxon>Teleostei</taxon>
        <taxon>Anguilliformes</taxon>
        <taxon>Anguillidae</taxon>
        <taxon>Anguilla</taxon>
    </lineage>
</organism>
<reference evidence="1" key="2">
    <citation type="journal article" date="2015" name="Fish Shellfish Immunol.">
        <title>Early steps in the European eel (Anguilla anguilla)-Vibrio vulnificus interaction in the gills: Role of the RtxA13 toxin.</title>
        <authorList>
            <person name="Callol A."/>
            <person name="Pajuelo D."/>
            <person name="Ebbesson L."/>
            <person name="Teles M."/>
            <person name="MacKenzie S."/>
            <person name="Amaro C."/>
        </authorList>
    </citation>
    <scope>NUCLEOTIDE SEQUENCE</scope>
</reference>
<protein>
    <submittedName>
        <fullName evidence="1">Uncharacterized protein</fullName>
    </submittedName>
</protein>